<dbReference type="Pfam" id="PF13905">
    <property type="entry name" value="Thioredoxin_8"/>
    <property type="match status" value="1"/>
</dbReference>
<dbReference type="InterPro" id="IPR013766">
    <property type="entry name" value="Thioredoxin_domain"/>
</dbReference>
<evidence type="ECO:0000256" key="1">
    <source>
        <dbReference type="ARBA" id="ARBA00004196"/>
    </source>
</evidence>
<proteinExistence type="predicted"/>
<comment type="subcellular location">
    <subcellularLocation>
        <location evidence="1">Cell envelope</location>
    </subcellularLocation>
</comment>
<dbReference type="EMBL" id="MVDE01000049">
    <property type="protein sequence ID" value="PKQ61167.1"/>
    <property type="molecule type" value="Genomic_DNA"/>
</dbReference>
<keyword evidence="3" id="KW-1015">Disulfide bond</keyword>
<keyword evidence="2" id="KW-0201">Cytochrome c-type biogenesis</keyword>
<comment type="caution">
    <text evidence="6">The sequence shown here is derived from an EMBL/GenBank/DDBJ whole genome shotgun (WGS) entry which is preliminary data.</text>
</comment>
<keyword evidence="4" id="KW-0676">Redox-active center</keyword>
<dbReference type="RefSeq" id="WP_101311611.1">
    <property type="nucleotide sequence ID" value="NZ_MVDE01000049.1"/>
</dbReference>
<protein>
    <recommendedName>
        <fullName evidence="5">Thioredoxin domain-containing protein</fullName>
    </recommendedName>
</protein>
<evidence type="ECO:0000313" key="6">
    <source>
        <dbReference type="EMBL" id="PKQ61167.1"/>
    </source>
</evidence>
<dbReference type="PANTHER" id="PTHR42852:SF6">
    <property type="entry name" value="THIOL:DISULFIDE INTERCHANGE PROTEIN DSBE"/>
    <property type="match status" value="1"/>
</dbReference>
<evidence type="ECO:0000313" key="7">
    <source>
        <dbReference type="Proteomes" id="UP000233618"/>
    </source>
</evidence>
<evidence type="ECO:0000256" key="2">
    <source>
        <dbReference type="ARBA" id="ARBA00022748"/>
    </source>
</evidence>
<sequence length="508" mass="59123">MRYIIVFLFVTLFLGQITLSQNSKFIIKGKIDIAQNGDVVQLSKPIQRRFNIFYVDGNDDCFIENRMFTKELYLSENSFVRIQSKGLPKFMCYVDRGEVIDFEVITDSVSKNQMVIFHGTNARGNDLLVNRKLLNNGGDDQNTIVNVIKNSSSSSQAMDSLHFILSPYKTLLNDLYVKNEITETCLANLMAETEQRLLFWTMGIISDGFKNAQELRMNKKELLQLTEQLFEEFDPFAKKYESSIVVSNTAAFKCYLIKEKKLPISNSKPQRVWEKYKEYFGMVDSEFGIYDYAPLNQQEFLIGNAMMIALVFKPMSNENFVRVFKTYRDLFPDSPYNATIVNELLGTIDVSAESDQNKNQLLRLDAQGRIIKFDIKEYSDIDQVIKENFSGKNVFVDYWATYCAPCVAEFKHKELLTIFLKENDIEMLYVSLDNEGSKENWKDFIKNYKLYGYHFLTNKSMKDVLNTQFSGIPRYMIYNKKGEVIENNAYRPSLYEKLVKQIKNKIIE</sequence>
<evidence type="ECO:0000256" key="3">
    <source>
        <dbReference type="ARBA" id="ARBA00023157"/>
    </source>
</evidence>
<dbReference type="InterPro" id="IPR036249">
    <property type="entry name" value="Thioredoxin-like_sf"/>
</dbReference>
<dbReference type="PANTHER" id="PTHR42852">
    <property type="entry name" value="THIOL:DISULFIDE INTERCHANGE PROTEIN DSBE"/>
    <property type="match status" value="1"/>
</dbReference>
<dbReference type="InterPro" id="IPR050553">
    <property type="entry name" value="Thioredoxin_ResA/DsbE_sf"/>
</dbReference>
<dbReference type="InterPro" id="IPR012336">
    <property type="entry name" value="Thioredoxin-like_fold"/>
</dbReference>
<dbReference type="Proteomes" id="UP000233618">
    <property type="component" value="Unassembled WGS sequence"/>
</dbReference>
<dbReference type="Gene3D" id="3.40.30.10">
    <property type="entry name" value="Glutaredoxin"/>
    <property type="match status" value="1"/>
</dbReference>
<gene>
    <name evidence="6" type="ORF">BZG01_19920</name>
</gene>
<dbReference type="SUPFAM" id="SSF52833">
    <property type="entry name" value="Thioredoxin-like"/>
    <property type="match status" value="1"/>
</dbReference>
<reference evidence="6 7" key="1">
    <citation type="journal article" date="2017" name="Front. Microbiol.">
        <title>Labilibaculum manganireducens gen. nov., sp. nov. and Labilibaculum filiforme sp. nov., Novel Bacteroidetes Isolated from Subsurface Sediments of the Baltic Sea.</title>
        <authorList>
            <person name="Vandieken V."/>
            <person name="Marshall I.P."/>
            <person name="Niemann H."/>
            <person name="Engelen B."/>
            <person name="Cypionka H."/>
        </authorList>
    </citation>
    <scope>NUCLEOTIDE SEQUENCE [LARGE SCALE GENOMIC DNA]</scope>
    <source>
        <strain evidence="6 7">59.10-2M</strain>
    </source>
</reference>
<dbReference type="GO" id="GO:0017004">
    <property type="term" value="P:cytochrome complex assembly"/>
    <property type="evidence" value="ECO:0007669"/>
    <property type="project" value="UniProtKB-KW"/>
</dbReference>
<accession>A0A2N3HSZ8</accession>
<dbReference type="GO" id="GO:0030313">
    <property type="term" value="C:cell envelope"/>
    <property type="evidence" value="ECO:0007669"/>
    <property type="project" value="UniProtKB-SubCell"/>
</dbReference>
<evidence type="ECO:0000259" key="5">
    <source>
        <dbReference type="PROSITE" id="PS51352"/>
    </source>
</evidence>
<dbReference type="PROSITE" id="PS51352">
    <property type="entry name" value="THIOREDOXIN_2"/>
    <property type="match status" value="1"/>
</dbReference>
<feature type="domain" description="Thioredoxin" evidence="5">
    <location>
        <begin position="351"/>
        <end position="504"/>
    </location>
</feature>
<dbReference type="CDD" id="cd02966">
    <property type="entry name" value="TlpA_like_family"/>
    <property type="match status" value="1"/>
</dbReference>
<name>A0A2N3HSZ8_9BACT</name>
<keyword evidence="7" id="KW-1185">Reference proteome</keyword>
<organism evidence="6 7">
    <name type="scientific">Labilibaculum manganireducens</name>
    <dbReference type="NCBI Taxonomy" id="1940525"/>
    <lineage>
        <taxon>Bacteria</taxon>
        <taxon>Pseudomonadati</taxon>
        <taxon>Bacteroidota</taxon>
        <taxon>Bacteroidia</taxon>
        <taxon>Marinilabiliales</taxon>
        <taxon>Marinifilaceae</taxon>
        <taxon>Labilibaculum</taxon>
    </lineage>
</organism>
<evidence type="ECO:0000256" key="4">
    <source>
        <dbReference type="ARBA" id="ARBA00023284"/>
    </source>
</evidence>
<dbReference type="AlphaFoldDB" id="A0A2N3HSZ8"/>